<proteinExistence type="inferred from homology"/>
<dbReference type="GO" id="GO:0008726">
    <property type="term" value="F:alkanesulfonate monooxygenase activity"/>
    <property type="evidence" value="ECO:0007669"/>
    <property type="project" value="UniProtKB-UniRule"/>
</dbReference>
<dbReference type="NCBIfam" id="TIGR03565">
    <property type="entry name" value="alk_sulf_monoox"/>
    <property type="match status" value="1"/>
</dbReference>
<comment type="similarity">
    <text evidence="1 7">Belongs to the SsuD family.</text>
</comment>
<dbReference type="InterPro" id="IPR036661">
    <property type="entry name" value="Luciferase-like_sf"/>
</dbReference>
<sequence length="392" mass="42497">MSVAIPEKINVLWFLPTHGDSRYLGTQKGGRPVDLPYLQQVARAADSLGYYGVLIPTGRSCEDSWVVASALAPSTERLKFLIAVRPGLQSPTLSARMTATLDRISQGRLLINIVTGGDPKENAGDGFFADHAERYAITDEFLEIYRALLRGETVNHAGPHFRIEDGRLLFPSFQENGPPLYFGGSSPAAVEVAATHIDKYLTWGEPPAQVAEKIAHVRRRAEAQGRQVSFGIRLHVIVRETNEAAWAEADRLISYLDDATIAEAQKVFARMDSVGQARMSALHGGRRDRLEISPNLWAGVGLVRGGAGTALVGDPATVAERIDEYRRLGIDSFIFSGYPHLEEAYQFGELVLPLLPTAHPVRGAASISNMGPFGETIAGDHRPGGGASHRAA</sequence>
<dbReference type="EC" id="1.14.14.5" evidence="2 7"/>
<dbReference type="InterPro" id="IPR011251">
    <property type="entry name" value="Luciferase-like_dom"/>
</dbReference>
<organism evidence="9 10">
    <name type="scientific">Gluconacetobacter aggeris</name>
    <dbReference type="NCBI Taxonomy" id="1286186"/>
    <lineage>
        <taxon>Bacteria</taxon>
        <taxon>Pseudomonadati</taxon>
        <taxon>Pseudomonadota</taxon>
        <taxon>Alphaproteobacteria</taxon>
        <taxon>Acetobacterales</taxon>
        <taxon>Acetobacteraceae</taxon>
        <taxon>Gluconacetobacter</taxon>
    </lineage>
</organism>
<evidence type="ECO:0000256" key="5">
    <source>
        <dbReference type="ARBA" id="ARBA00023002"/>
    </source>
</evidence>
<comment type="function">
    <text evidence="7">Catalyzes the desulfonation of aliphatic sulfonates.</text>
</comment>
<dbReference type="NCBIfam" id="NF001939">
    <property type="entry name" value="PRK00719.1"/>
    <property type="match status" value="1"/>
</dbReference>
<dbReference type="Proteomes" id="UP000559860">
    <property type="component" value="Unassembled WGS sequence"/>
</dbReference>
<evidence type="ECO:0000313" key="9">
    <source>
        <dbReference type="EMBL" id="MBB2167283.1"/>
    </source>
</evidence>
<evidence type="ECO:0000313" key="10">
    <source>
        <dbReference type="Proteomes" id="UP000559860"/>
    </source>
</evidence>
<dbReference type="PANTHER" id="PTHR42847:SF4">
    <property type="entry name" value="ALKANESULFONATE MONOOXYGENASE-RELATED"/>
    <property type="match status" value="1"/>
</dbReference>
<comment type="caution">
    <text evidence="9">The sequence shown here is derived from an EMBL/GenBank/DDBJ whole genome shotgun (WGS) entry which is preliminary data.</text>
</comment>
<accession>A0A7W4IQV8</accession>
<dbReference type="RefSeq" id="WP_182984982.1">
    <property type="nucleotide sequence ID" value="NZ_JABEQD010000002.1"/>
</dbReference>
<keyword evidence="5 7" id="KW-0560">Oxidoreductase</keyword>
<evidence type="ECO:0000256" key="3">
    <source>
        <dbReference type="ARBA" id="ARBA00022630"/>
    </source>
</evidence>
<evidence type="ECO:0000256" key="2">
    <source>
        <dbReference type="ARBA" id="ARBA00012113"/>
    </source>
</evidence>
<dbReference type="InterPro" id="IPR050172">
    <property type="entry name" value="SsuD_RutA_monooxygenase"/>
</dbReference>
<dbReference type="PANTHER" id="PTHR42847">
    <property type="entry name" value="ALKANESULFONATE MONOOXYGENASE"/>
    <property type="match status" value="1"/>
</dbReference>
<evidence type="ECO:0000256" key="4">
    <source>
        <dbReference type="ARBA" id="ARBA00022643"/>
    </source>
</evidence>
<dbReference type="SUPFAM" id="SSF51679">
    <property type="entry name" value="Bacterial luciferase-like"/>
    <property type="match status" value="1"/>
</dbReference>
<dbReference type="EMBL" id="JABEQD010000002">
    <property type="protein sequence ID" value="MBB2167283.1"/>
    <property type="molecule type" value="Genomic_DNA"/>
</dbReference>
<dbReference type="HAMAP" id="MF_01229">
    <property type="entry name" value="Alkanesulf_monooxygen"/>
    <property type="match status" value="1"/>
</dbReference>
<evidence type="ECO:0000256" key="1">
    <source>
        <dbReference type="ARBA" id="ARBA00007044"/>
    </source>
</evidence>
<dbReference type="AlphaFoldDB" id="A0A7W4IQV8"/>
<evidence type="ECO:0000256" key="7">
    <source>
        <dbReference type="HAMAP-Rule" id="MF_01229"/>
    </source>
</evidence>
<evidence type="ECO:0000259" key="8">
    <source>
        <dbReference type="Pfam" id="PF00296"/>
    </source>
</evidence>
<protein>
    <recommendedName>
        <fullName evidence="2 7">Alkanesulfonate monooxygenase</fullName>
        <ecNumber evidence="2 7">1.14.14.5</ecNumber>
    </recommendedName>
    <alternativeName>
        <fullName evidence="7">FMNH2-dependent aliphatic sulfonate monooxygenase</fullName>
    </alternativeName>
</protein>
<keyword evidence="4 7" id="KW-0288">FMN</keyword>
<dbReference type="GO" id="GO:0046306">
    <property type="term" value="P:alkanesulfonate catabolic process"/>
    <property type="evidence" value="ECO:0007669"/>
    <property type="project" value="TreeGrafter"/>
</dbReference>
<name>A0A7W4IQV8_9PROT</name>
<evidence type="ECO:0000256" key="6">
    <source>
        <dbReference type="ARBA" id="ARBA00023033"/>
    </source>
</evidence>
<dbReference type="CDD" id="cd01094">
    <property type="entry name" value="Alkanesulfonate_monoxygenase"/>
    <property type="match status" value="1"/>
</dbReference>
<comment type="catalytic activity">
    <reaction evidence="7">
        <text>an alkanesulfonate + FMNH2 + O2 = an aldehyde + FMN + sulfite + H2O + 2 H(+)</text>
        <dbReference type="Rhea" id="RHEA:23064"/>
        <dbReference type="ChEBI" id="CHEBI:15377"/>
        <dbReference type="ChEBI" id="CHEBI:15378"/>
        <dbReference type="ChEBI" id="CHEBI:15379"/>
        <dbReference type="ChEBI" id="CHEBI:17359"/>
        <dbReference type="ChEBI" id="CHEBI:17478"/>
        <dbReference type="ChEBI" id="CHEBI:57618"/>
        <dbReference type="ChEBI" id="CHEBI:58210"/>
        <dbReference type="ChEBI" id="CHEBI:134249"/>
        <dbReference type="EC" id="1.14.14.5"/>
    </reaction>
</comment>
<feature type="domain" description="Luciferase-like" evidence="8">
    <location>
        <begin position="10"/>
        <end position="331"/>
    </location>
</feature>
<dbReference type="Pfam" id="PF00296">
    <property type="entry name" value="Bac_luciferase"/>
    <property type="match status" value="1"/>
</dbReference>
<dbReference type="Gene3D" id="3.20.20.30">
    <property type="entry name" value="Luciferase-like domain"/>
    <property type="match status" value="1"/>
</dbReference>
<reference evidence="9 10" key="1">
    <citation type="submission" date="2020-04" db="EMBL/GenBank/DDBJ databases">
        <title>Description of novel Gluconacetobacter.</title>
        <authorList>
            <person name="Sombolestani A."/>
        </authorList>
    </citation>
    <scope>NUCLEOTIDE SEQUENCE [LARGE SCALE GENOMIC DNA]</scope>
    <source>
        <strain evidence="9 10">LMG 27801</strain>
    </source>
</reference>
<keyword evidence="6 7" id="KW-0503">Monooxygenase</keyword>
<gene>
    <name evidence="7 9" type="primary">ssuD</name>
    <name evidence="9" type="ORF">HLH36_02740</name>
</gene>
<keyword evidence="3 7" id="KW-0285">Flavoprotein</keyword>
<dbReference type="InterPro" id="IPR019911">
    <property type="entry name" value="Alkanesulphonate_mOase_FMN-dep"/>
</dbReference>
<keyword evidence="10" id="KW-1185">Reference proteome</keyword>